<evidence type="ECO:0000313" key="3">
    <source>
        <dbReference type="EMBL" id="MDG3586620.1"/>
    </source>
</evidence>
<feature type="domain" description="Response regulatory" evidence="2">
    <location>
        <begin position="7"/>
        <end position="135"/>
    </location>
</feature>
<evidence type="ECO:0000256" key="1">
    <source>
        <dbReference type="PROSITE-ProRule" id="PRU00169"/>
    </source>
</evidence>
<dbReference type="PANTHER" id="PTHR44520">
    <property type="entry name" value="RESPONSE REGULATOR RCP1-RELATED"/>
    <property type="match status" value="1"/>
</dbReference>
<reference evidence="3" key="1">
    <citation type="submission" date="2022-11" db="EMBL/GenBank/DDBJ databases">
        <title>High-quality draft genome sequence of Galbibacter sp. strain CMA-7.</title>
        <authorList>
            <person name="Wei L."/>
            <person name="Dong C."/>
            <person name="Shao Z."/>
        </authorList>
    </citation>
    <scope>NUCLEOTIDE SEQUENCE</scope>
    <source>
        <strain evidence="3">CMA-7</strain>
    </source>
</reference>
<evidence type="ECO:0000313" key="4">
    <source>
        <dbReference type="Proteomes" id="UP001153642"/>
    </source>
</evidence>
<dbReference type="SMART" id="SM00448">
    <property type="entry name" value="REC"/>
    <property type="match status" value="1"/>
</dbReference>
<name>A0ABT6FTM3_9FLAO</name>
<dbReference type="PANTHER" id="PTHR44520:SF2">
    <property type="entry name" value="RESPONSE REGULATOR RCP1"/>
    <property type="match status" value="1"/>
</dbReference>
<comment type="caution">
    <text evidence="3">The sequence shown here is derived from an EMBL/GenBank/DDBJ whole genome shotgun (WGS) entry which is preliminary data.</text>
</comment>
<dbReference type="PROSITE" id="PS50110">
    <property type="entry name" value="RESPONSE_REGULATORY"/>
    <property type="match status" value="1"/>
</dbReference>
<proteinExistence type="predicted"/>
<keyword evidence="4" id="KW-1185">Reference proteome</keyword>
<gene>
    <name evidence="3" type="ORF">OSR52_12155</name>
</gene>
<sequence>MNHKIDLACIIDDDKLYVKMLSRLLDIKKLCKEFLVFENGSEAFSYFKGVFEQPEKERIPQVILLDLNMPVMDGWQFLEEFVKIKSDLEHPITLYVVSSSINPEDIQRAKAFEEVSDYWVKPISLGELEEMFEKV</sequence>
<organism evidence="3 4">
    <name type="scientific">Galbibacter pacificus</name>
    <dbReference type="NCBI Taxonomy" id="2996052"/>
    <lineage>
        <taxon>Bacteria</taxon>
        <taxon>Pseudomonadati</taxon>
        <taxon>Bacteroidota</taxon>
        <taxon>Flavobacteriia</taxon>
        <taxon>Flavobacteriales</taxon>
        <taxon>Flavobacteriaceae</taxon>
        <taxon>Galbibacter</taxon>
    </lineage>
</organism>
<dbReference type="Pfam" id="PF00072">
    <property type="entry name" value="Response_reg"/>
    <property type="match status" value="1"/>
</dbReference>
<dbReference type="InterPro" id="IPR001789">
    <property type="entry name" value="Sig_transdc_resp-reg_receiver"/>
</dbReference>
<dbReference type="Proteomes" id="UP001153642">
    <property type="component" value="Unassembled WGS sequence"/>
</dbReference>
<dbReference type="RefSeq" id="WP_277900349.1">
    <property type="nucleotide sequence ID" value="NZ_JAPMUA010000004.1"/>
</dbReference>
<feature type="modified residue" description="4-aspartylphosphate" evidence="1">
    <location>
        <position position="66"/>
    </location>
</feature>
<accession>A0ABT6FTM3</accession>
<dbReference type="InterPro" id="IPR052893">
    <property type="entry name" value="TCS_response_regulator"/>
</dbReference>
<dbReference type="SUPFAM" id="SSF52172">
    <property type="entry name" value="CheY-like"/>
    <property type="match status" value="1"/>
</dbReference>
<evidence type="ECO:0000259" key="2">
    <source>
        <dbReference type="PROSITE" id="PS50110"/>
    </source>
</evidence>
<dbReference type="InterPro" id="IPR011006">
    <property type="entry name" value="CheY-like_superfamily"/>
</dbReference>
<dbReference type="EMBL" id="JAPMUA010000004">
    <property type="protein sequence ID" value="MDG3586620.1"/>
    <property type="molecule type" value="Genomic_DNA"/>
</dbReference>
<keyword evidence="1" id="KW-0597">Phosphoprotein</keyword>
<dbReference type="Gene3D" id="3.40.50.2300">
    <property type="match status" value="1"/>
</dbReference>
<protein>
    <submittedName>
        <fullName evidence="3">Response regulator</fullName>
    </submittedName>
</protein>